<feature type="transmembrane region" description="Helical" evidence="5">
    <location>
        <begin position="82"/>
        <end position="105"/>
    </location>
</feature>
<dbReference type="InterPro" id="IPR000515">
    <property type="entry name" value="MetI-like"/>
</dbReference>
<dbReference type="PANTHER" id="PTHR43470">
    <property type="entry name" value="PHOSPHATE TRANSPORT SYSTEM PERMEASE PROTEIN PSTA-RELATED"/>
    <property type="match status" value="1"/>
</dbReference>
<feature type="transmembrane region" description="Helical" evidence="5">
    <location>
        <begin position="12"/>
        <end position="29"/>
    </location>
</feature>
<feature type="domain" description="ABC transmembrane type-1" evidence="6">
    <location>
        <begin position="1"/>
        <end position="98"/>
    </location>
</feature>
<comment type="caution">
    <text evidence="7">The sequence shown here is derived from an EMBL/GenBank/DDBJ whole genome shotgun (WGS) entry which is preliminary data.</text>
</comment>
<dbReference type="SUPFAM" id="SSF161098">
    <property type="entry name" value="MetI-like"/>
    <property type="match status" value="1"/>
</dbReference>
<keyword evidence="2 5" id="KW-0812">Transmembrane</keyword>
<gene>
    <name evidence="7" type="primary">pstA_19</name>
    <name evidence="7" type="ORF">SDC9_155861</name>
</gene>
<accession>A0A645F2N2</accession>
<dbReference type="PANTHER" id="PTHR43470:SF3">
    <property type="entry name" value="PHOSPHATE TRANSPORT SYSTEM PERMEASE PROTEIN PSTA-RELATED"/>
    <property type="match status" value="1"/>
</dbReference>
<organism evidence="7">
    <name type="scientific">bioreactor metagenome</name>
    <dbReference type="NCBI Taxonomy" id="1076179"/>
    <lineage>
        <taxon>unclassified sequences</taxon>
        <taxon>metagenomes</taxon>
        <taxon>ecological metagenomes</taxon>
    </lineage>
</organism>
<sequence length="111" mass="12171">MGATKWETTVKVVLPAAIGSVITGVILSIGRVAGETAPIMFTAVIMYQRVMSHSIFDPVMALPYQLFYLATEGMGSPAMQSAVATVLLIMVLSMFTLASVVRHYFDKRIRW</sequence>
<evidence type="ECO:0000256" key="4">
    <source>
        <dbReference type="ARBA" id="ARBA00023136"/>
    </source>
</evidence>
<keyword evidence="3 5" id="KW-1133">Transmembrane helix</keyword>
<evidence type="ECO:0000256" key="1">
    <source>
        <dbReference type="ARBA" id="ARBA00004141"/>
    </source>
</evidence>
<comment type="subcellular location">
    <subcellularLocation>
        <location evidence="1">Membrane</location>
        <topology evidence="1">Multi-pass membrane protein</topology>
    </subcellularLocation>
</comment>
<dbReference type="Pfam" id="PF00528">
    <property type="entry name" value="BPD_transp_1"/>
    <property type="match status" value="1"/>
</dbReference>
<keyword evidence="4 5" id="KW-0472">Membrane</keyword>
<dbReference type="EMBL" id="VSSQ01054635">
    <property type="protein sequence ID" value="MPN08578.1"/>
    <property type="molecule type" value="Genomic_DNA"/>
</dbReference>
<dbReference type="AlphaFoldDB" id="A0A645F2N2"/>
<protein>
    <submittedName>
        <fullName evidence="7">Phosphate transport system permease protein PstA</fullName>
    </submittedName>
</protein>
<evidence type="ECO:0000256" key="2">
    <source>
        <dbReference type="ARBA" id="ARBA00022692"/>
    </source>
</evidence>
<evidence type="ECO:0000256" key="5">
    <source>
        <dbReference type="SAM" id="Phobius"/>
    </source>
</evidence>
<evidence type="ECO:0000256" key="3">
    <source>
        <dbReference type="ARBA" id="ARBA00022989"/>
    </source>
</evidence>
<evidence type="ECO:0000259" key="6">
    <source>
        <dbReference type="PROSITE" id="PS50928"/>
    </source>
</evidence>
<dbReference type="GO" id="GO:0016020">
    <property type="term" value="C:membrane"/>
    <property type="evidence" value="ECO:0007669"/>
    <property type="project" value="UniProtKB-SubCell"/>
</dbReference>
<dbReference type="GO" id="GO:0055085">
    <property type="term" value="P:transmembrane transport"/>
    <property type="evidence" value="ECO:0007669"/>
    <property type="project" value="InterPro"/>
</dbReference>
<dbReference type="InterPro" id="IPR035906">
    <property type="entry name" value="MetI-like_sf"/>
</dbReference>
<dbReference type="PROSITE" id="PS50928">
    <property type="entry name" value="ABC_TM1"/>
    <property type="match status" value="1"/>
</dbReference>
<name>A0A645F2N2_9ZZZZ</name>
<reference evidence="7" key="1">
    <citation type="submission" date="2019-08" db="EMBL/GenBank/DDBJ databases">
        <authorList>
            <person name="Kucharzyk K."/>
            <person name="Murdoch R.W."/>
            <person name="Higgins S."/>
            <person name="Loffler F."/>
        </authorList>
    </citation>
    <scope>NUCLEOTIDE SEQUENCE</scope>
</reference>
<evidence type="ECO:0000313" key="7">
    <source>
        <dbReference type="EMBL" id="MPN08578.1"/>
    </source>
</evidence>
<proteinExistence type="predicted"/>
<dbReference type="Gene3D" id="1.10.3720.10">
    <property type="entry name" value="MetI-like"/>
    <property type="match status" value="1"/>
</dbReference>